<proteinExistence type="predicted"/>
<dbReference type="AlphaFoldDB" id="A0A9P5HEP2"/>
<protein>
    <submittedName>
        <fullName evidence="1">Uncharacterized protein</fullName>
    </submittedName>
</protein>
<accession>A0A9P5HEP2</accession>
<evidence type="ECO:0000313" key="2">
    <source>
        <dbReference type="Proteomes" id="UP000722485"/>
    </source>
</evidence>
<keyword evidence="2" id="KW-1185">Reference proteome</keyword>
<reference evidence="1" key="1">
    <citation type="submission" date="2020-03" db="EMBL/GenBank/DDBJ databases">
        <title>Draft Genome Sequence of Cylindrodendrum hubeiense.</title>
        <authorList>
            <person name="Buettner E."/>
            <person name="Kellner H."/>
        </authorList>
    </citation>
    <scope>NUCLEOTIDE SEQUENCE</scope>
    <source>
        <strain evidence="1">IHI 201604</strain>
    </source>
</reference>
<dbReference type="OrthoDB" id="5135333at2759"/>
<organism evidence="1 2">
    <name type="scientific">Cylindrodendrum hubeiense</name>
    <dbReference type="NCBI Taxonomy" id="595255"/>
    <lineage>
        <taxon>Eukaryota</taxon>
        <taxon>Fungi</taxon>
        <taxon>Dikarya</taxon>
        <taxon>Ascomycota</taxon>
        <taxon>Pezizomycotina</taxon>
        <taxon>Sordariomycetes</taxon>
        <taxon>Hypocreomycetidae</taxon>
        <taxon>Hypocreales</taxon>
        <taxon>Nectriaceae</taxon>
        <taxon>Cylindrodendrum</taxon>
    </lineage>
</organism>
<dbReference type="PANTHER" id="PTHR33112">
    <property type="entry name" value="DOMAIN PROTEIN, PUTATIVE-RELATED"/>
    <property type="match status" value="1"/>
</dbReference>
<gene>
    <name evidence="1" type="ORF">G7Z17_g1502</name>
</gene>
<name>A0A9P5HEP2_9HYPO</name>
<dbReference type="EMBL" id="JAANBB010000013">
    <property type="protein sequence ID" value="KAF7556307.1"/>
    <property type="molecule type" value="Genomic_DNA"/>
</dbReference>
<evidence type="ECO:0000313" key="1">
    <source>
        <dbReference type="EMBL" id="KAF7556307.1"/>
    </source>
</evidence>
<sequence>MDQWLSTVLNGQPFFSGLNHLLSEYNYRKLTYPEDALPGISGLLGVLSRSFEGGFLFGLPEICFDSALMWRANSMNSMKRRKDSGRTNLLNLTSRLPSWSWISWKCLGMTTIQEDTFRLWDRGYRTTPIVRWYTHETLDAAVKRPINSTWFYLPQKFQDSGFKLPEGWMREEYNKTQHGPEKYARGTPPDGLGKYVYRHVTDPEQYFWLPIPITTLSEAIELSIAPQTPYISCRTRRGWFKATKIPESEFLGINYAHLKRKFTPGLLNHQGKRCGWLHLHGMDDILQFPEDDSDVDFKVEIVAICRRKEEDIFARKIREEVEEKREGEIYIPVFKEMYCVLWVEWVAGVAYRKASGVVEKDVWEGYDTEVVDLILG</sequence>
<dbReference type="Proteomes" id="UP000722485">
    <property type="component" value="Unassembled WGS sequence"/>
</dbReference>
<comment type="caution">
    <text evidence="1">The sequence shown here is derived from an EMBL/GenBank/DDBJ whole genome shotgun (WGS) entry which is preliminary data.</text>
</comment>
<dbReference type="PANTHER" id="PTHR33112:SF10">
    <property type="entry name" value="TOL"/>
    <property type="match status" value="1"/>
</dbReference>